<dbReference type="GO" id="GO:0003677">
    <property type="term" value="F:DNA binding"/>
    <property type="evidence" value="ECO:0007669"/>
    <property type="project" value="InterPro"/>
</dbReference>
<comment type="subcellular location">
    <subcellularLocation>
        <location evidence="1">Nucleus</location>
    </subcellularLocation>
</comment>
<keyword evidence="6" id="KW-0539">Nucleus</keyword>
<evidence type="ECO:0000256" key="5">
    <source>
        <dbReference type="ARBA" id="ARBA00023163"/>
    </source>
</evidence>
<evidence type="ECO:0000256" key="1">
    <source>
        <dbReference type="ARBA" id="ARBA00004123"/>
    </source>
</evidence>
<dbReference type="GO" id="GO:0003700">
    <property type="term" value="F:DNA-binding transcription factor activity"/>
    <property type="evidence" value="ECO:0007669"/>
    <property type="project" value="InterPro"/>
</dbReference>
<evidence type="ECO:0000259" key="7">
    <source>
        <dbReference type="Pfam" id="PF00249"/>
    </source>
</evidence>
<accession>A0A2P5E655</accession>
<protein>
    <submittedName>
        <fullName evidence="9">Octamer-binding transcription factor</fullName>
    </submittedName>
</protein>
<keyword evidence="4" id="KW-0175">Coiled coil</keyword>
<dbReference type="InterPro" id="IPR025756">
    <property type="entry name" value="Myb_CC_LHEQLE"/>
</dbReference>
<dbReference type="Proteomes" id="UP000237000">
    <property type="component" value="Unassembled WGS sequence"/>
</dbReference>
<dbReference type="OrthoDB" id="1190596at2759"/>
<dbReference type="PANTHER" id="PTHR31499">
    <property type="entry name" value="MYB FAMILY TRANSCRIPTION FACTOR PHL11"/>
    <property type="match status" value="1"/>
</dbReference>
<dbReference type="Pfam" id="PF14379">
    <property type="entry name" value="Myb_CC_LHEQLE"/>
    <property type="match status" value="1"/>
</dbReference>
<evidence type="ECO:0000256" key="2">
    <source>
        <dbReference type="ARBA" id="ARBA00006783"/>
    </source>
</evidence>
<evidence type="ECO:0000256" key="3">
    <source>
        <dbReference type="ARBA" id="ARBA00023015"/>
    </source>
</evidence>
<dbReference type="FunFam" id="1.10.10.60:FF:000002">
    <property type="entry name" value="Myb family transcription factor"/>
    <property type="match status" value="1"/>
</dbReference>
<reference evidence="10" key="1">
    <citation type="submission" date="2016-06" db="EMBL/GenBank/DDBJ databases">
        <title>Parallel loss of symbiosis genes in relatives of nitrogen-fixing non-legume Parasponia.</title>
        <authorList>
            <person name="Van Velzen R."/>
            <person name="Holmer R."/>
            <person name="Bu F."/>
            <person name="Rutten L."/>
            <person name="Van Zeijl A."/>
            <person name="Liu W."/>
            <person name="Santuari L."/>
            <person name="Cao Q."/>
            <person name="Sharma T."/>
            <person name="Shen D."/>
            <person name="Roswanjaya Y."/>
            <person name="Wardhani T."/>
            <person name="Kalhor M.S."/>
            <person name="Jansen J."/>
            <person name="Van den Hoogen J."/>
            <person name="Gungor B."/>
            <person name="Hartog M."/>
            <person name="Hontelez J."/>
            <person name="Verver J."/>
            <person name="Yang W.-C."/>
            <person name="Schijlen E."/>
            <person name="Repin R."/>
            <person name="Schilthuizen M."/>
            <person name="Schranz E."/>
            <person name="Heidstra R."/>
            <person name="Miyata K."/>
            <person name="Fedorova E."/>
            <person name="Kohlen W."/>
            <person name="Bisseling T."/>
            <person name="Smit S."/>
            <person name="Geurts R."/>
        </authorList>
    </citation>
    <scope>NUCLEOTIDE SEQUENCE [LARGE SCALE GENOMIC DNA]</scope>
    <source>
        <strain evidence="10">cv. RG33-2</strain>
    </source>
</reference>
<feature type="domain" description="MYB-CC type transcription factor LHEQLE-containing" evidence="8">
    <location>
        <begin position="184"/>
        <end position="228"/>
    </location>
</feature>
<organism evidence="9 10">
    <name type="scientific">Trema orientale</name>
    <name type="common">Charcoal tree</name>
    <name type="synonym">Celtis orientalis</name>
    <dbReference type="NCBI Taxonomy" id="63057"/>
    <lineage>
        <taxon>Eukaryota</taxon>
        <taxon>Viridiplantae</taxon>
        <taxon>Streptophyta</taxon>
        <taxon>Embryophyta</taxon>
        <taxon>Tracheophyta</taxon>
        <taxon>Spermatophyta</taxon>
        <taxon>Magnoliopsida</taxon>
        <taxon>eudicotyledons</taxon>
        <taxon>Gunneridae</taxon>
        <taxon>Pentapetalae</taxon>
        <taxon>rosids</taxon>
        <taxon>fabids</taxon>
        <taxon>Rosales</taxon>
        <taxon>Cannabaceae</taxon>
        <taxon>Trema</taxon>
    </lineage>
</organism>
<dbReference type="PANTHER" id="PTHR31499:SF80">
    <property type="entry name" value="HTH MYB-TYPE DOMAIN-CONTAINING PROTEIN"/>
    <property type="match status" value="1"/>
</dbReference>
<evidence type="ECO:0000313" key="9">
    <source>
        <dbReference type="EMBL" id="PON81032.1"/>
    </source>
</evidence>
<dbReference type="GO" id="GO:0005634">
    <property type="term" value="C:nucleus"/>
    <property type="evidence" value="ECO:0007669"/>
    <property type="project" value="UniProtKB-SubCell"/>
</dbReference>
<dbReference type="EMBL" id="JXTC01000226">
    <property type="protein sequence ID" value="PON81032.1"/>
    <property type="molecule type" value="Genomic_DNA"/>
</dbReference>
<proteinExistence type="inferred from homology"/>
<evidence type="ECO:0000256" key="4">
    <source>
        <dbReference type="ARBA" id="ARBA00023054"/>
    </source>
</evidence>
<evidence type="ECO:0000313" key="10">
    <source>
        <dbReference type="Proteomes" id="UP000237000"/>
    </source>
</evidence>
<dbReference type="InterPro" id="IPR009057">
    <property type="entry name" value="Homeodomain-like_sf"/>
</dbReference>
<dbReference type="InterPro" id="IPR001005">
    <property type="entry name" value="SANT/Myb"/>
</dbReference>
<dbReference type="Gene3D" id="1.10.10.60">
    <property type="entry name" value="Homeodomain-like"/>
    <property type="match status" value="1"/>
</dbReference>
<comment type="caution">
    <text evidence="9">The sequence shown here is derived from an EMBL/GenBank/DDBJ whole genome shotgun (WGS) entry which is preliminary data.</text>
</comment>
<keyword evidence="3" id="KW-0805">Transcription regulation</keyword>
<dbReference type="AlphaFoldDB" id="A0A2P5E655"/>
<dbReference type="InterPro" id="IPR046955">
    <property type="entry name" value="PHR1-like"/>
</dbReference>
<dbReference type="InterPro" id="IPR006447">
    <property type="entry name" value="Myb_dom_plants"/>
</dbReference>
<name>A0A2P5E655_TREOI</name>
<keyword evidence="10" id="KW-1185">Reference proteome</keyword>
<dbReference type="NCBIfam" id="TIGR01557">
    <property type="entry name" value="myb_SHAQKYF"/>
    <property type="match status" value="1"/>
</dbReference>
<keyword evidence="5" id="KW-0804">Transcription</keyword>
<dbReference type="STRING" id="63057.A0A2P5E655"/>
<evidence type="ECO:0000256" key="6">
    <source>
        <dbReference type="ARBA" id="ARBA00023242"/>
    </source>
</evidence>
<gene>
    <name evidence="9" type="ORF">TorRG33x02_231500</name>
</gene>
<dbReference type="InParanoid" id="A0A2P5E655"/>
<evidence type="ECO:0000259" key="8">
    <source>
        <dbReference type="Pfam" id="PF14379"/>
    </source>
</evidence>
<dbReference type="Pfam" id="PF00249">
    <property type="entry name" value="Myb_DNA-binding"/>
    <property type="match status" value="1"/>
</dbReference>
<feature type="domain" description="Myb-like" evidence="7">
    <location>
        <begin position="102"/>
        <end position="153"/>
    </location>
</feature>
<comment type="similarity">
    <text evidence="2">Belongs to the MYB-CC family.</text>
</comment>
<dbReference type="SUPFAM" id="SSF46689">
    <property type="entry name" value="Homeodomain-like"/>
    <property type="match status" value="1"/>
</dbReference>
<sequence length="280" mass="32142">MGFEQHNKIISHNQNCSNTLVPLFSEILEMYDSLQIPFFQSYSDEADEQSEEISNNIGHDQVLEVVLHDDIMEFQSEQLEKLYSSSEHSDYSKVAQRSTKQRMKWTQDLHERFVDCVNFLGGAEKATPRAILKLMNSKMLTIFHVKSHLQKYRTSKYVAEHTKGKVGTKSTLCCTPQLDLKTGIQIKEALHHVSRSLQEQLEIQQNMQRMIEEQGKQLKKMLEQQLKTNENLIFMKSVQINSDSPMQTPSNEPCNCSSSFNNGLFSIAENSGSSHFQSDI</sequence>